<keyword evidence="8" id="KW-0732">Signal</keyword>
<gene>
    <name evidence="9" type="ORF">ATEG_03792</name>
</gene>
<feature type="repeat" description="ANK" evidence="6">
    <location>
        <begin position="224"/>
        <end position="256"/>
    </location>
</feature>
<dbReference type="GeneID" id="4318651"/>
<dbReference type="OrthoDB" id="366390at2759"/>
<dbReference type="Proteomes" id="UP000007963">
    <property type="component" value="Unassembled WGS sequence"/>
</dbReference>
<feature type="compositionally biased region" description="Basic and acidic residues" evidence="7">
    <location>
        <begin position="905"/>
        <end position="921"/>
    </location>
</feature>
<keyword evidence="3" id="KW-0863">Zinc-finger</keyword>
<proteinExistence type="predicted"/>
<dbReference type="PROSITE" id="PS50088">
    <property type="entry name" value="ANK_REPEAT"/>
    <property type="match status" value="12"/>
</dbReference>
<feature type="repeat" description="ANK" evidence="6">
    <location>
        <begin position="599"/>
        <end position="621"/>
    </location>
</feature>
<dbReference type="Gene3D" id="1.25.40.20">
    <property type="entry name" value="Ankyrin repeat-containing domain"/>
    <property type="match status" value="4"/>
</dbReference>
<dbReference type="AlphaFoldDB" id="Q0CR92"/>
<evidence type="ECO:0008006" key="11">
    <source>
        <dbReference type="Google" id="ProtNLM"/>
    </source>
</evidence>
<evidence type="ECO:0000256" key="8">
    <source>
        <dbReference type="SAM" id="SignalP"/>
    </source>
</evidence>
<feature type="repeat" description="ANK" evidence="6">
    <location>
        <begin position="532"/>
        <end position="564"/>
    </location>
</feature>
<protein>
    <recommendedName>
        <fullName evidence="11">ZZ-type domain-containing protein</fullName>
    </recommendedName>
</protein>
<feature type="compositionally biased region" description="Basic and acidic residues" evidence="7">
    <location>
        <begin position="1101"/>
        <end position="1110"/>
    </location>
</feature>
<keyword evidence="4" id="KW-0862">Zinc</keyword>
<dbReference type="HOGENOM" id="CLU_278968_0_0_1"/>
<feature type="region of interest" description="Disordered" evidence="7">
    <location>
        <begin position="1063"/>
        <end position="1119"/>
    </location>
</feature>
<keyword evidence="5 6" id="KW-0040">ANK repeat</keyword>
<feature type="repeat" description="ANK" evidence="6">
    <location>
        <begin position="499"/>
        <end position="531"/>
    </location>
</feature>
<dbReference type="Gene3D" id="3.30.60.90">
    <property type="match status" value="1"/>
</dbReference>
<accession>Q0CR92</accession>
<dbReference type="VEuPathDB" id="FungiDB:ATEG_03792"/>
<evidence type="ECO:0000256" key="4">
    <source>
        <dbReference type="ARBA" id="ARBA00022833"/>
    </source>
</evidence>
<reference evidence="10" key="1">
    <citation type="submission" date="2005-09" db="EMBL/GenBank/DDBJ databases">
        <title>Annotation of the Aspergillus terreus NIH2624 genome.</title>
        <authorList>
            <person name="Birren B.W."/>
            <person name="Lander E.S."/>
            <person name="Galagan J.E."/>
            <person name="Nusbaum C."/>
            <person name="Devon K."/>
            <person name="Henn M."/>
            <person name="Ma L.-J."/>
            <person name="Jaffe D.B."/>
            <person name="Butler J."/>
            <person name="Alvarez P."/>
            <person name="Gnerre S."/>
            <person name="Grabherr M."/>
            <person name="Kleber M."/>
            <person name="Mauceli E.W."/>
            <person name="Brockman W."/>
            <person name="Rounsley S."/>
            <person name="Young S.K."/>
            <person name="LaButti K."/>
            <person name="Pushparaj V."/>
            <person name="DeCaprio D."/>
            <person name="Crawford M."/>
            <person name="Koehrsen M."/>
            <person name="Engels R."/>
            <person name="Montgomery P."/>
            <person name="Pearson M."/>
            <person name="Howarth C."/>
            <person name="Larson L."/>
            <person name="Luoma S."/>
            <person name="White J."/>
            <person name="Alvarado L."/>
            <person name="Kodira C.D."/>
            <person name="Zeng Q."/>
            <person name="Oleary S."/>
            <person name="Yandava C."/>
            <person name="Denning D.W."/>
            <person name="Nierman W.C."/>
            <person name="Milne T."/>
            <person name="Madden K."/>
        </authorList>
    </citation>
    <scope>NUCLEOTIDE SEQUENCE [LARGE SCALE GENOMIC DNA]</scope>
    <source>
        <strain evidence="10">NIH 2624 / FGSC A1156</strain>
    </source>
</reference>
<feature type="repeat" description="ANK" evidence="6">
    <location>
        <begin position="668"/>
        <end position="700"/>
    </location>
</feature>
<feature type="repeat" description="ANK" evidence="6">
    <location>
        <begin position="192"/>
        <end position="218"/>
    </location>
</feature>
<feature type="repeat" description="ANK" evidence="6">
    <location>
        <begin position="257"/>
        <end position="282"/>
    </location>
</feature>
<keyword evidence="1" id="KW-0479">Metal-binding</keyword>
<evidence type="ECO:0000313" key="10">
    <source>
        <dbReference type="Proteomes" id="UP000007963"/>
    </source>
</evidence>
<dbReference type="STRING" id="341663.Q0CR92"/>
<feature type="repeat" description="ANK" evidence="6">
    <location>
        <begin position="433"/>
        <end position="465"/>
    </location>
</feature>
<evidence type="ECO:0000256" key="5">
    <source>
        <dbReference type="ARBA" id="ARBA00023043"/>
    </source>
</evidence>
<name>Q0CR92_ASPTN</name>
<dbReference type="PRINTS" id="PR01415">
    <property type="entry name" value="ANKYRIN"/>
</dbReference>
<evidence type="ECO:0000313" key="9">
    <source>
        <dbReference type="EMBL" id="EAU35594.1"/>
    </source>
</evidence>
<dbReference type="SUPFAM" id="SSF48403">
    <property type="entry name" value="Ankyrin repeat"/>
    <property type="match status" value="2"/>
</dbReference>
<dbReference type="SMART" id="SM00248">
    <property type="entry name" value="ANK"/>
    <property type="match status" value="14"/>
</dbReference>
<evidence type="ECO:0000256" key="6">
    <source>
        <dbReference type="PROSITE-ProRule" id="PRU00023"/>
    </source>
</evidence>
<evidence type="ECO:0000256" key="3">
    <source>
        <dbReference type="ARBA" id="ARBA00022771"/>
    </source>
</evidence>
<feature type="chain" id="PRO_5004170379" description="ZZ-type domain-containing protein" evidence="8">
    <location>
        <begin position="20"/>
        <end position="1131"/>
    </location>
</feature>
<feature type="region of interest" description="Disordered" evidence="7">
    <location>
        <begin position="900"/>
        <end position="921"/>
    </location>
</feature>
<dbReference type="InterPro" id="IPR043145">
    <property type="entry name" value="Znf_ZZ_sf"/>
</dbReference>
<dbReference type="EMBL" id="CH476598">
    <property type="protein sequence ID" value="EAU35594.1"/>
    <property type="molecule type" value="Genomic_DNA"/>
</dbReference>
<feature type="repeat" description="ANK" evidence="6">
    <location>
        <begin position="565"/>
        <end position="597"/>
    </location>
</feature>
<dbReference type="PANTHER" id="PTHR24178">
    <property type="entry name" value="MOLTING PROTEIN MLT-4"/>
    <property type="match status" value="1"/>
</dbReference>
<dbReference type="eggNOG" id="KOG4177">
    <property type="taxonomic scope" value="Eukaryota"/>
</dbReference>
<dbReference type="RefSeq" id="XP_001212970.1">
    <property type="nucleotide sequence ID" value="XM_001212970.1"/>
</dbReference>
<sequence>MKAAFSLLTLLAAIPAALAAGYCTPGVEYCGTTLSTMGMYLLHPHLRWTVNELHDITADGDAFNMTQLSRTLFYCEREDLLDVATTCDGQCIQSQRGGPDFCEIIAGITAKSLPHLLSITLLLFEVCFCRGYTAMESPITPSFAYHPGEIILGVASHLSVSDLNALIQTAHRFHELLSQTLYDRAPALIRNDGDTPLIWAARQGQVSCVQKLVERDPDPARLIDGRAAIHDAAAAGQEQIVAVLLEAGVPVSLPDSDGRTPLEWAAAHDQGQVLRRLLASGAGDVAAPSEEDWEWGCAFEAAVSHGHESVARILLEAGASIARDHPAFPMIHEAINAKLRLALYLGRCEMVMLALEFGADAHLLRRGNLLPLHIAASHGHMDAVLLLLQHGADIAAVDEQGDAAIHHAAAGGSVEVVKFLLDQGVPVDIRGDAENTVLLNAVIYRQPAVIQLLLEAGADVTLTEASGHNALALAAYCGTIEIVELLLAHGAAVDVLGPDDRTVLHAAVEGANPDVVPSLCRAGAAINALSASGNTALHLAALQGRTAFARLLLEMGADLSVSPEDGRTALHYAAIAGQTELVQLLVDAGARVDAIHRNGGHTALHYAAVHGNTDAFRVLLDAAEVQKVDLLSPCWCGGTILSKAATEGHRGIIELIVERGVDVTQCYDGSSALHAAAAAGQTNLVEFLLSIGADPLQLDWFGRSSVDWAARHLPTLEKLIGDALPSAPSLDEEKRTSALKKGITTLATRALTEGKSASYRLGKCLQYMKDVAAARMAFLYDANADPSFPDGAWAVCDLCGEKPAVSEGRFVCQTCPDIDLCGPCVDRYYQERLQIRLCDGHEFLEVQASSEELLDIQPKECRESWLRCLITKRWAELPLDPNQLTFASAAGTVANATGLNNLNGKSHDQPDNHELTESRGPEKGYIEALELRLRDTENLLLQLLPQVSDDQLSTSLVRNPSTEDGNSREPLSGLFARPAKRGTEYWKKFPLDTVQNVRDWQYDCLKNEQYCSTSKGAVLESRMAAPSTGTFESRSSKHRASQVDVGLETTELDSSPYPSLGALLPADASSDVTSPTPRLEMRRQSHHLAAAAPPAAQTHTMDTRQPDGPKTDGPSYWSEAPSLTFQDQFLW</sequence>
<dbReference type="InterPro" id="IPR002110">
    <property type="entry name" value="Ankyrin_rpt"/>
</dbReference>
<organism evidence="9 10">
    <name type="scientific">Aspergillus terreus (strain NIH 2624 / FGSC A1156)</name>
    <dbReference type="NCBI Taxonomy" id="341663"/>
    <lineage>
        <taxon>Eukaryota</taxon>
        <taxon>Fungi</taxon>
        <taxon>Dikarya</taxon>
        <taxon>Ascomycota</taxon>
        <taxon>Pezizomycotina</taxon>
        <taxon>Eurotiomycetes</taxon>
        <taxon>Eurotiomycetidae</taxon>
        <taxon>Eurotiales</taxon>
        <taxon>Aspergillaceae</taxon>
        <taxon>Aspergillus</taxon>
        <taxon>Aspergillus subgen. Circumdati</taxon>
    </lineage>
</organism>
<feature type="repeat" description="ANK" evidence="6">
    <location>
        <begin position="367"/>
        <end position="399"/>
    </location>
</feature>
<dbReference type="GO" id="GO:0008270">
    <property type="term" value="F:zinc ion binding"/>
    <property type="evidence" value="ECO:0007669"/>
    <property type="project" value="UniProtKB-KW"/>
</dbReference>
<feature type="repeat" description="ANK" evidence="6">
    <location>
        <begin position="466"/>
        <end position="498"/>
    </location>
</feature>
<keyword evidence="2" id="KW-0677">Repeat</keyword>
<evidence type="ECO:0000256" key="7">
    <source>
        <dbReference type="SAM" id="MobiDB-lite"/>
    </source>
</evidence>
<evidence type="ECO:0000256" key="1">
    <source>
        <dbReference type="ARBA" id="ARBA00022723"/>
    </source>
</evidence>
<dbReference type="SUPFAM" id="SSF57850">
    <property type="entry name" value="RING/U-box"/>
    <property type="match status" value="1"/>
</dbReference>
<evidence type="ECO:0000256" key="2">
    <source>
        <dbReference type="ARBA" id="ARBA00022737"/>
    </source>
</evidence>
<dbReference type="Pfam" id="PF12796">
    <property type="entry name" value="Ank_2"/>
    <property type="match status" value="5"/>
</dbReference>
<dbReference type="InterPro" id="IPR036770">
    <property type="entry name" value="Ankyrin_rpt-contain_sf"/>
</dbReference>
<feature type="repeat" description="ANK" evidence="6">
    <location>
        <begin position="400"/>
        <end position="432"/>
    </location>
</feature>
<dbReference type="PROSITE" id="PS50297">
    <property type="entry name" value="ANK_REP_REGION"/>
    <property type="match status" value="10"/>
</dbReference>
<dbReference type="Pfam" id="PF00023">
    <property type="entry name" value="Ank"/>
    <property type="match status" value="1"/>
</dbReference>
<dbReference type="OMA" id="FYCERED"/>
<feature type="signal peptide" evidence="8">
    <location>
        <begin position="1"/>
        <end position="19"/>
    </location>
</feature>